<feature type="transmembrane region" description="Helical" evidence="2">
    <location>
        <begin position="66"/>
        <end position="88"/>
    </location>
</feature>
<keyword evidence="4" id="KW-1185">Reference proteome</keyword>
<accession>A0ABY5AJG1</accession>
<proteinExistence type="predicted"/>
<evidence type="ECO:0000313" key="3">
    <source>
        <dbReference type="EMBL" id="USR80106.1"/>
    </source>
</evidence>
<keyword evidence="2" id="KW-0812">Transmembrane</keyword>
<evidence type="ECO:0000256" key="1">
    <source>
        <dbReference type="SAM" id="MobiDB-lite"/>
    </source>
</evidence>
<protein>
    <submittedName>
        <fullName evidence="3">Uncharacterized protein</fullName>
    </submittedName>
</protein>
<dbReference type="EMBL" id="CP099547">
    <property type="protein sequence ID" value="USR80106.1"/>
    <property type="molecule type" value="Genomic_DNA"/>
</dbReference>
<gene>
    <name evidence="3" type="ORF">NG665_03795</name>
</gene>
<dbReference type="Proteomes" id="UP001056109">
    <property type="component" value="Chromosome"/>
</dbReference>
<evidence type="ECO:0000256" key="2">
    <source>
        <dbReference type="SAM" id="Phobius"/>
    </source>
</evidence>
<reference evidence="3" key="1">
    <citation type="submission" date="2022-06" db="EMBL/GenBank/DDBJ databases">
        <title>Complete Genome Sequence of Arcanobacterium pinnipediorum strain DSM 28752 isolated from a harbour seal.</title>
        <authorList>
            <person name="Borowiak M."/>
            <person name="Kreitlow A."/>
            <person name="Alssahen M."/>
            <person name="Malorny B."/>
            <person name="Laemmler C."/>
            <person name="Prenger-Berninghoff E."/>
            <person name="Siebert U."/>
            <person name="Ploetz M."/>
            <person name="Abdulmawjood A."/>
        </authorList>
    </citation>
    <scope>NUCLEOTIDE SEQUENCE</scope>
    <source>
        <strain evidence="3">DSM 28752</strain>
    </source>
</reference>
<keyword evidence="2" id="KW-1133">Transmembrane helix</keyword>
<feature type="transmembrane region" description="Helical" evidence="2">
    <location>
        <begin position="94"/>
        <end position="113"/>
    </location>
</feature>
<keyword evidence="2" id="KW-0472">Membrane</keyword>
<dbReference type="RefSeq" id="WP_252673956.1">
    <property type="nucleotide sequence ID" value="NZ_CP099547.1"/>
</dbReference>
<evidence type="ECO:0000313" key="4">
    <source>
        <dbReference type="Proteomes" id="UP001056109"/>
    </source>
</evidence>
<name>A0ABY5AJG1_9ACTO</name>
<sequence>MAREDNDLGNLSNWDADAEWKDFISIDQPRPYADPRNWTPSEDDEEFDPRNLPPATPVASGSFPQLAAGLWSLCAVFIAVFIAGFYGVIVLEEYLWILAAVAGLGCAVGAVILHSPPNSDDNDDGARL</sequence>
<organism evidence="3 4">
    <name type="scientific">Arcanobacterium pinnipediorum</name>
    <dbReference type="NCBI Taxonomy" id="1503041"/>
    <lineage>
        <taxon>Bacteria</taxon>
        <taxon>Bacillati</taxon>
        <taxon>Actinomycetota</taxon>
        <taxon>Actinomycetes</taxon>
        <taxon>Actinomycetales</taxon>
        <taxon>Actinomycetaceae</taxon>
        <taxon>Arcanobacterium</taxon>
    </lineage>
</organism>
<feature type="region of interest" description="Disordered" evidence="1">
    <location>
        <begin position="25"/>
        <end position="54"/>
    </location>
</feature>